<keyword evidence="8" id="KW-1185">Reference proteome</keyword>
<proteinExistence type="predicted"/>
<dbReference type="GO" id="GO:0005886">
    <property type="term" value="C:plasma membrane"/>
    <property type="evidence" value="ECO:0007669"/>
    <property type="project" value="TreeGrafter"/>
</dbReference>
<feature type="transmembrane region" description="Helical" evidence="5">
    <location>
        <begin position="494"/>
        <end position="513"/>
    </location>
</feature>
<evidence type="ECO:0000256" key="3">
    <source>
        <dbReference type="ARBA" id="ARBA00022989"/>
    </source>
</evidence>
<dbReference type="AlphaFoldDB" id="A0A8I6S0C9"/>
<dbReference type="KEGG" id="clec:106669723"/>
<dbReference type="EnsemblMetazoa" id="XM_014399396.2">
    <property type="protein sequence ID" value="XP_014254882.1"/>
    <property type="gene ID" value="LOC106669723"/>
</dbReference>
<accession>A0A8I6S0C9</accession>
<feature type="transmembrane region" description="Helical" evidence="5">
    <location>
        <begin position="39"/>
        <end position="62"/>
    </location>
</feature>
<feature type="transmembrane region" description="Helical" evidence="5">
    <location>
        <begin position="304"/>
        <end position="330"/>
    </location>
</feature>
<dbReference type="GeneID" id="106669723"/>
<dbReference type="InterPro" id="IPR002293">
    <property type="entry name" value="AA/rel_permease1"/>
</dbReference>
<evidence type="ECO:0000259" key="6">
    <source>
        <dbReference type="Pfam" id="PF13906"/>
    </source>
</evidence>
<feature type="transmembrane region" description="Helical" evidence="5">
    <location>
        <begin position="525"/>
        <end position="544"/>
    </location>
</feature>
<feature type="transmembrane region" description="Helical" evidence="5">
    <location>
        <begin position="263"/>
        <end position="283"/>
    </location>
</feature>
<evidence type="ECO:0000256" key="5">
    <source>
        <dbReference type="SAM" id="Phobius"/>
    </source>
</evidence>
<dbReference type="GO" id="GO:0061459">
    <property type="term" value="F:L-arginine transmembrane transporter activity"/>
    <property type="evidence" value="ECO:0007669"/>
    <property type="project" value="TreeGrafter"/>
</dbReference>
<dbReference type="GO" id="GO:0000064">
    <property type="term" value="F:L-ornithine transmembrane transporter activity"/>
    <property type="evidence" value="ECO:0007669"/>
    <property type="project" value="TreeGrafter"/>
</dbReference>
<feature type="transmembrane region" description="Helical" evidence="5">
    <location>
        <begin position="215"/>
        <end position="238"/>
    </location>
</feature>
<dbReference type="Gene3D" id="1.20.1740.10">
    <property type="entry name" value="Amino acid/polyamine transporter I"/>
    <property type="match status" value="2"/>
</dbReference>
<feature type="transmembrane region" description="Helical" evidence="5">
    <location>
        <begin position="556"/>
        <end position="575"/>
    </location>
</feature>
<dbReference type="PIRSF" id="PIRSF006060">
    <property type="entry name" value="AA_transporter"/>
    <property type="match status" value="1"/>
</dbReference>
<feature type="transmembrane region" description="Helical" evidence="5">
    <location>
        <begin position="350"/>
        <end position="372"/>
    </location>
</feature>
<keyword evidence="3 5" id="KW-1133">Transmembrane helix</keyword>
<evidence type="ECO:0000256" key="2">
    <source>
        <dbReference type="ARBA" id="ARBA00022692"/>
    </source>
</evidence>
<dbReference type="OrthoDB" id="3900342at2759"/>
<dbReference type="PANTHER" id="PTHR43243">
    <property type="entry name" value="INNER MEMBRANE TRANSPORTER YGJI-RELATED"/>
    <property type="match status" value="1"/>
</dbReference>
<feature type="domain" description="Cationic amino acid transporter C-terminal" evidence="6">
    <location>
        <begin position="554"/>
        <end position="603"/>
    </location>
</feature>
<evidence type="ECO:0000256" key="4">
    <source>
        <dbReference type="ARBA" id="ARBA00023136"/>
    </source>
</evidence>
<sequence>MVHLKRDLHRIVSKFGSVVSRKKTDDTDASLEGSHLARVLGFGDLTLLGVGSTLGVGVYVLAGSVARTDAGPAVTLSFLVAAIASSLAGLCYAEFAARVPKAGSAYVYSYVTVGELAAFVIGWNLILEYVIGTASVARAFSAYLDQMFGKVIASTLTEVMPLHVDFLSPYPDFLSLGIVLLLTGFFPIFIFQYNSYFNIKFVHIVLLAYGVKESALLNNIFTALNLLTVVTVIIAGLFKVDSYNWAIPKSAIPAKDKGGEGGFMPYGISGVMAGAAKCFFGFVGFDCVATTGEEAKNPQKHIPLAIIFSMLIIFSSYFGISTVLTMMIPYFEQDLDAPLVSAFEITGMPVISKIVSIGAIFALCTSLLGTMFPMPRMFYAMAGDGLLFKRLATINKRTKTAVFSTILSGLISGIMAALFNLEQLIDMMSIGTLLAYTIVALCVLLLRYRDPKPALYEPSTHNTDEISWSHSMSNLVNRRGMTTPDKTTTAVSEAATISFIVLTFITTLLIVNFEDEIGKGNMGPVYIILCFVVLLCLPVIIIAFQPQDNPSLFFKVPLIPLLPCISIFINMYLMMKLDMHTWIRFGVWLILGGLIYIFYSIPNSVEGNKEKLAKQMENIRK</sequence>
<feature type="transmembrane region" description="Helical" evidence="5">
    <location>
        <begin position="400"/>
        <end position="421"/>
    </location>
</feature>
<dbReference type="GO" id="GO:0015189">
    <property type="term" value="F:L-lysine transmembrane transporter activity"/>
    <property type="evidence" value="ECO:0007669"/>
    <property type="project" value="TreeGrafter"/>
</dbReference>
<feature type="transmembrane region" description="Helical" evidence="5">
    <location>
        <begin position="173"/>
        <end position="194"/>
    </location>
</feature>
<keyword evidence="4 5" id="KW-0472">Membrane</keyword>
<reference evidence="7" key="1">
    <citation type="submission" date="2022-01" db="UniProtKB">
        <authorList>
            <consortium name="EnsemblMetazoa"/>
        </authorList>
    </citation>
    <scope>IDENTIFICATION</scope>
</reference>
<organism evidence="7 8">
    <name type="scientific">Cimex lectularius</name>
    <name type="common">Bed bug</name>
    <name type="synonym">Acanthia lectularia</name>
    <dbReference type="NCBI Taxonomy" id="79782"/>
    <lineage>
        <taxon>Eukaryota</taxon>
        <taxon>Metazoa</taxon>
        <taxon>Ecdysozoa</taxon>
        <taxon>Arthropoda</taxon>
        <taxon>Hexapoda</taxon>
        <taxon>Insecta</taxon>
        <taxon>Pterygota</taxon>
        <taxon>Neoptera</taxon>
        <taxon>Paraneoptera</taxon>
        <taxon>Hemiptera</taxon>
        <taxon>Heteroptera</taxon>
        <taxon>Panheteroptera</taxon>
        <taxon>Cimicomorpha</taxon>
        <taxon>Cimicidae</taxon>
        <taxon>Cimex</taxon>
    </lineage>
</organism>
<dbReference type="InterPro" id="IPR029485">
    <property type="entry name" value="CAT_C"/>
</dbReference>
<keyword evidence="2 5" id="KW-0812">Transmembrane</keyword>
<dbReference type="Pfam" id="PF13520">
    <property type="entry name" value="AA_permease_2"/>
    <property type="match status" value="1"/>
</dbReference>
<dbReference type="PANTHER" id="PTHR43243:SF95">
    <property type="entry name" value="LD37241P"/>
    <property type="match status" value="1"/>
</dbReference>
<dbReference type="RefSeq" id="XP_014254882.1">
    <property type="nucleotide sequence ID" value="XM_014399396.2"/>
</dbReference>
<name>A0A8I6S0C9_CIMLE</name>
<comment type="subcellular location">
    <subcellularLocation>
        <location evidence="1">Membrane</location>
        <topology evidence="1">Multi-pass membrane protein</topology>
    </subcellularLocation>
</comment>
<feature type="transmembrane region" description="Helical" evidence="5">
    <location>
        <begin position="427"/>
        <end position="446"/>
    </location>
</feature>
<feature type="transmembrane region" description="Helical" evidence="5">
    <location>
        <begin position="581"/>
        <end position="601"/>
    </location>
</feature>
<protein>
    <recommendedName>
        <fullName evidence="6">Cationic amino acid transporter C-terminal domain-containing protein</fullName>
    </recommendedName>
</protein>
<evidence type="ECO:0000256" key="1">
    <source>
        <dbReference type="ARBA" id="ARBA00004141"/>
    </source>
</evidence>
<evidence type="ECO:0000313" key="8">
    <source>
        <dbReference type="Proteomes" id="UP000494040"/>
    </source>
</evidence>
<dbReference type="GO" id="GO:0097638">
    <property type="term" value="P:L-arginine import across plasma membrane"/>
    <property type="evidence" value="ECO:0007669"/>
    <property type="project" value="TreeGrafter"/>
</dbReference>
<evidence type="ECO:0000313" key="7">
    <source>
        <dbReference type="EnsemblMetazoa" id="XP_014254882.1"/>
    </source>
</evidence>
<feature type="transmembrane region" description="Helical" evidence="5">
    <location>
        <begin position="74"/>
        <end position="93"/>
    </location>
</feature>
<dbReference type="Proteomes" id="UP000494040">
    <property type="component" value="Unassembled WGS sequence"/>
</dbReference>
<dbReference type="Pfam" id="PF13906">
    <property type="entry name" value="AA_permease_C"/>
    <property type="match status" value="1"/>
</dbReference>
<feature type="transmembrane region" description="Helical" evidence="5">
    <location>
        <begin position="105"/>
        <end position="126"/>
    </location>
</feature>